<dbReference type="Gene3D" id="3.50.50.60">
    <property type="entry name" value="FAD/NAD(P)-binding domain"/>
    <property type="match status" value="1"/>
</dbReference>
<dbReference type="InterPro" id="IPR006076">
    <property type="entry name" value="FAD-dep_OxRdtase"/>
</dbReference>
<keyword evidence="3" id="KW-0408">Iron</keyword>
<reference evidence="8 9" key="1">
    <citation type="submission" date="2024-05" db="EMBL/GenBank/DDBJ databases">
        <authorList>
            <person name="Yi C."/>
        </authorList>
    </citation>
    <scope>NUCLEOTIDE SEQUENCE [LARGE SCALE GENOMIC DNA]</scope>
    <source>
        <strain evidence="8 9">XS13</strain>
    </source>
</reference>
<dbReference type="InterPro" id="IPR036188">
    <property type="entry name" value="FAD/NAD-bd_sf"/>
</dbReference>
<evidence type="ECO:0000256" key="5">
    <source>
        <dbReference type="ARBA" id="ARBA00023157"/>
    </source>
</evidence>
<dbReference type="EMBL" id="JBDXMX010000003">
    <property type="protein sequence ID" value="MEO9247720.1"/>
    <property type="molecule type" value="Genomic_DNA"/>
</dbReference>
<dbReference type="SUPFAM" id="SSF51905">
    <property type="entry name" value="FAD/NAD(P)-binding domain"/>
    <property type="match status" value="1"/>
</dbReference>
<proteinExistence type="predicted"/>
<feature type="domain" description="Rieske" evidence="7">
    <location>
        <begin position="416"/>
        <end position="506"/>
    </location>
</feature>
<evidence type="ECO:0000256" key="2">
    <source>
        <dbReference type="ARBA" id="ARBA00022723"/>
    </source>
</evidence>
<dbReference type="Gene3D" id="2.102.10.10">
    <property type="entry name" value="Rieske [2Fe-2S] iron-sulphur domain"/>
    <property type="match status" value="1"/>
</dbReference>
<evidence type="ECO:0000256" key="3">
    <source>
        <dbReference type="ARBA" id="ARBA00023004"/>
    </source>
</evidence>
<dbReference type="SUPFAM" id="SSF50022">
    <property type="entry name" value="ISP domain"/>
    <property type="match status" value="1"/>
</dbReference>
<evidence type="ECO:0000256" key="4">
    <source>
        <dbReference type="ARBA" id="ARBA00023014"/>
    </source>
</evidence>
<gene>
    <name evidence="8" type="ORF">ABDK96_08520</name>
</gene>
<dbReference type="Proteomes" id="UP001484097">
    <property type="component" value="Unassembled WGS sequence"/>
</dbReference>
<keyword evidence="4" id="KW-0411">Iron-sulfur</keyword>
<sequence>MSTPMTSLWLHTNPLPAPDPADGRLSPDAQYDTVIAGAGLTGLVTAVLLARSGQRVAVFEARSVGAVATGNTTAKVSLLQGTTLSEIRSHQTDTVLRAYVEGNREGQAWLLRYLDERGVPYQRRTAYTYATTEKGAKTLREELDAAQAADLPVTWTDQTELPFPVTGAIALADQAQIHPMQVLEALAAELRERGGELIEGVRVTGAGIGSPLRVETTGGTVQADHLVLATGAPILDRGGYFAKLLPHRSYALAFRVPGAPGAIPQGMYLSADAPSRSLRTAPVGEEEYLLVGGNGHGVGRKDSPLAAVEDLEAWTKEHFPGAERTHAWSAQDYRSANHIPFIGTLPRGGGGIYLATGYNKWGMTNGVAAALAISGELLGGNIPWADTLGKRLTTPSDLLTGAKDNLEVGVRVATGWAAAESRALNPEPPVEGEGIVGRVDGKPVAVSTVDGVTCRLSAVCTHLGGIVTWNDAENSWDCPLHGSRFAADGSVLEGPAVKALPSKGGR</sequence>
<dbReference type="PROSITE" id="PS51296">
    <property type="entry name" value="RIESKE"/>
    <property type="match status" value="1"/>
</dbReference>
<name>A0ABV0IJQ5_9MICC</name>
<feature type="compositionally biased region" description="Polar residues" evidence="6">
    <location>
        <begin position="1"/>
        <end position="10"/>
    </location>
</feature>
<dbReference type="Gene3D" id="3.30.9.10">
    <property type="entry name" value="D-Amino Acid Oxidase, subunit A, domain 2"/>
    <property type="match status" value="1"/>
</dbReference>
<organism evidence="8 9">
    <name type="scientific">Citricoccus nitrophenolicus</name>
    <dbReference type="NCBI Taxonomy" id="863575"/>
    <lineage>
        <taxon>Bacteria</taxon>
        <taxon>Bacillati</taxon>
        <taxon>Actinomycetota</taxon>
        <taxon>Actinomycetes</taxon>
        <taxon>Micrococcales</taxon>
        <taxon>Micrococcaceae</taxon>
        <taxon>Citricoccus</taxon>
    </lineage>
</organism>
<keyword evidence="2" id="KW-0479">Metal-binding</keyword>
<evidence type="ECO:0000256" key="1">
    <source>
        <dbReference type="ARBA" id="ARBA00022714"/>
    </source>
</evidence>
<evidence type="ECO:0000259" key="7">
    <source>
        <dbReference type="PROSITE" id="PS51296"/>
    </source>
</evidence>
<evidence type="ECO:0000313" key="9">
    <source>
        <dbReference type="Proteomes" id="UP001484097"/>
    </source>
</evidence>
<keyword evidence="1" id="KW-0001">2Fe-2S</keyword>
<dbReference type="RefSeq" id="WP_347920381.1">
    <property type="nucleotide sequence ID" value="NZ_JBDXMX010000003.1"/>
</dbReference>
<keyword evidence="9" id="KW-1185">Reference proteome</keyword>
<dbReference type="InterPro" id="IPR036922">
    <property type="entry name" value="Rieske_2Fe-2S_sf"/>
</dbReference>
<dbReference type="PRINTS" id="PR00162">
    <property type="entry name" value="RIESKE"/>
</dbReference>
<comment type="caution">
    <text evidence="8">The sequence shown here is derived from an EMBL/GenBank/DDBJ whole genome shotgun (WGS) entry which is preliminary data.</text>
</comment>
<dbReference type="Pfam" id="PF01266">
    <property type="entry name" value="DAO"/>
    <property type="match status" value="1"/>
</dbReference>
<protein>
    <submittedName>
        <fullName evidence="8">FAD-dependent oxidoreductase</fullName>
    </submittedName>
</protein>
<dbReference type="InterPro" id="IPR017941">
    <property type="entry name" value="Rieske_2Fe-2S"/>
</dbReference>
<dbReference type="PANTHER" id="PTHR13847">
    <property type="entry name" value="SARCOSINE DEHYDROGENASE-RELATED"/>
    <property type="match status" value="1"/>
</dbReference>
<feature type="region of interest" description="Disordered" evidence="6">
    <location>
        <begin position="1"/>
        <end position="22"/>
    </location>
</feature>
<dbReference type="InterPro" id="IPR005805">
    <property type="entry name" value="Rieske_Fe-S_prot_C"/>
</dbReference>
<dbReference type="Pfam" id="PF00355">
    <property type="entry name" value="Rieske"/>
    <property type="match status" value="1"/>
</dbReference>
<dbReference type="PANTHER" id="PTHR13847:SF274">
    <property type="entry name" value="RIESKE 2FE-2S IRON-SULFUR PROTEIN YHFW-RELATED"/>
    <property type="match status" value="1"/>
</dbReference>
<evidence type="ECO:0000256" key="6">
    <source>
        <dbReference type="SAM" id="MobiDB-lite"/>
    </source>
</evidence>
<keyword evidence="5" id="KW-1015">Disulfide bond</keyword>
<accession>A0ABV0IJQ5</accession>
<evidence type="ECO:0000313" key="8">
    <source>
        <dbReference type="EMBL" id="MEO9247720.1"/>
    </source>
</evidence>